<proteinExistence type="predicted"/>
<name>A0ABN6ZUU1_9CREN</name>
<protein>
    <submittedName>
        <fullName evidence="1">Uncharacterized protein</fullName>
    </submittedName>
</protein>
<evidence type="ECO:0000313" key="1">
    <source>
        <dbReference type="EMBL" id="BES82718.1"/>
    </source>
</evidence>
<gene>
    <name evidence="1" type="ORF">PABY_22850</name>
</gene>
<dbReference type="Proteomes" id="UP001341135">
    <property type="component" value="Chromosome"/>
</dbReference>
<keyword evidence="2" id="KW-1185">Reference proteome</keyword>
<reference evidence="1 2" key="1">
    <citation type="submission" date="2023-09" db="EMBL/GenBank/DDBJ databases">
        <title>Pyrofollis japonicus gen. nov. sp. nov., a novel member of the family Pyrodictiaceae isolated from the Iheya North hydrothermal field.</title>
        <authorList>
            <person name="Miyazaki U."/>
            <person name="Sanari M."/>
            <person name="Tame A."/>
            <person name="Kitajima M."/>
            <person name="Okamoto A."/>
            <person name="Sawayama S."/>
            <person name="Miyazaki J."/>
            <person name="Takai K."/>
            <person name="Nakagawa S."/>
        </authorList>
    </citation>
    <scope>NUCLEOTIDE SEQUENCE [LARGE SCALE GENOMIC DNA]</scope>
    <source>
        <strain evidence="1 2">AV2</strain>
    </source>
</reference>
<accession>A0ABN6ZUU1</accession>
<dbReference type="RefSeq" id="WP_338250302.1">
    <property type="nucleotide sequence ID" value="NZ_AP028907.1"/>
</dbReference>
<organism evidence="1 2">
    <name type="scientific">Pyrodictium abyssi</name>
    <dbReference type="NCBI Taxonomy" id="54256"/>
    <lineage>
        <taxon>Archaea</taxon>
        <taxon>Thermoproteota</taxon>
        <taxon>Thermoprotei</taxon>
        <taxon>Desulfurococcales</taxon>
        <taxon>Pyrodictiaceae</taxon>
        <taxon>Pyrodictium</taxon>
    </lineage>
</organism>
<evidence type="ECO:0000313" key="2">
    <source>
        <dbReference type="Proteomes" id="UP001341135"/>
    </source>
</evidence>
<sequence>MVKENQVSRDNRPKFVHVRGIGFSALIPLESYQNGLRELVESIYGKVRVKVVDIEEKI</sequence>
<dbReference type="EMBL" id="AP028907">
    <property type="protein sequence ID" value="BES82718.1"/>
    <property type="molecule type" value="Genomic_DNA"/>
</dbReference>
<dbReference type="GeneID" id="89290290"/>